<comment type="caution">
    <text evidence="2">The sequence shown here is derived from an EMBL/GenBank/DDBJ whole genome shotgun (WGS) entry which is preliminary data.</text>
</comment>
<evidence type="ECO:0000313" key="2">
    <source>
        <dbReference type="EMBL" id="KDM89663.1"/>
    </source>
</evidence>
<protein>
    <submittedName>
        <fullName evidence="2">Uncharacterized protein</fullName>
    </submittedName>
</protein>
<dbReference type="RefSeq" id="WP_036757381.1">
    <property type="nucleotide sequence ID" value="NZ_JAGSGC010000029.1"/>
</dbReference>
<dbReference type="EMBL" id="JMIB01000049">
    <property type="protein sequence ID" value="KDM89663.1"/>
    <property type="molecule type" value="Genomic_DNA"/>
</dbReference>
<dbReference type="OrthoDB" id="9151105at2"/>
<proteinExistence type="predicted"/>
<keyword evidence="3" id="KW-1185">Reference proteome</keyword>
<evidence type="ECO:0000256" key="1">
    <source>
        <dbReference type="SAM" id="Coils"/>
    </source>
</evidence>
<keyword evidence="1" id="KW-0175">Coiled coil</keyword>
<dbReference type="Proteomes" id="UP000027192">
    <property type="component" value="Unassembled WGS sequence"/>
</dbReference>
<dbReference type="STRING" id="1654360.EA58_21290"/>
<sequence length="362" mass="39840">MTDNTRTQVKATIRRAMKAAERATNELDATAMNELGVLYQSVLSEIQFLVMNAADELGEVRLSQLQTLTREIETLLDQLAQTQASMVDGYIVQAAQHGGTTFSTTVAAATVSQSIDEAVLAVRTMTHKDGLQLSDRLWRVDCHAREVITQAVERAVILGQSASEAAQAFRQRSQPVPADIARNAGLSNAAGISRTVAQELMVNDGAPYSQIKRVMRTEINRAHGMAFQNAAFEDEFVVGTQFKLSPNHPKPDICDMHARANLYGLGKGVYPKGKSPWPAHPNTLSYEQVVFVDEVTEEDRTSQTDRISWLKGQSRKGQKAVLGHDKKVAALQQGHLKENMIATPWKHLEPLLKRKGIDTGTL</sequence>
<gene>
    <name evidence="2" type="ORF">EA58_21290</name>
</gene>
<name>A0A066RQN0_9GAMM</name>
<reference evidence="2 3" key="1">
    <citation type="submission" date="2014-04" db="EMBL/GenBank/DDBJ databases">
        <title>Draft genome sequence of Photobacterium halotolerans S2753: a solonamide, ngercheumicin and holomycin producer.</title>
        <authorList>
            <person name="Machado H.R."/>
            <person name="Gram L."/>
        </authorList>
    </citation>
    <scope>NUCLEOTIDE SEQUENCE [LARGE SCALE GENOMIC DNA]</scope>
    <source>
        <strain evidence="2 3">S2753</strain>
    </source>
</reference>
<accession>A0A066RQN0</accession>
<organism evidence="2 3">
    <name type="scientific">Photobacterium galatheae</name>
    <dbReference type="NCBI Taxonomy" id="1654360"/>
    <lineage>
        <taxon>Bacteria</taxon>
        <taxon>Pseudomonadati</taxon>
        <taxon>Pseudomonadota</taxon>
        <taxon>Gammaproteobacteria</taxon>
        <taxon>Vibrionales</taxon>
        <taxon>Vibrionaceae</taxon>
        <taxon>Photobacterium</taxon>
    </lineage>
</organism>
<dbReference type="AlphaFoldDB" id="A0A066RQN0"/>
<feature type="coiled-coil region" evidence="1">
    <location>
        <begin position="6"/>
        <end position="33"/>
    </location>
</feature>
<evidence type="ECO:0000313" key="3">
    <source>
        <dbReference type="Proteomes" id="UP000027192"/>
    </source>
</evidence>